<evidence type="ECO:0000313" key="2">
    <source>
        <dbReference type="EMBL" id="QPJ64183.1"/>
    </source>
</evidence>
<sequence>MVKFCLKCKNSFWGGKFCPKCEGEEPLLDMADPASRQYLPELNVDVRPKYFARSAMLLTCFGSIMALPLGMFIFLRGMSESGNTILWACMGGGTVVAVAWGSWVLSRKLFDKKMEDVEDDPTKIPQID</sequence>
<gene>
    <name evidence="2" type="ORF">G3M78_01710</name>
</gene>
<keyword evidence="1" id="KW-1133">Transmembrane helix</keyword>
<dbReference type="KEGG" id="nva:G3M78_01710"/>
<keyword evidence="1" id="KW-0812">Transmembrane</keyword>
<proteinExistence type="predicted"/>
<keyword evidence="1" id="KW-0472">Membrane</keyword>
<dbReference type="AlphaFoldDB" id="A0A7T0C0A6"/>
<evidence type="ECO:0000256" key="1">
    <source>
        <dbReference type="SAM" id="Phobius"/>
    </source>
</evidence>
<accession>A0A7T0C0A6</accession>
<evidence type="ECO:0000313" key="3">
    <source>
        <dbReference type="Proteomes" id="UP000594464"/>
    </source>
</evidence>
<feature type="transmembrane region" description="Helical" evidence="1">
    <location>
        <begin position="84"/>
        <end position="105"/>
    </location>
</feature>
<protein>
    <submittedName>
        <fullName evidence="2">Uncharacterized protein</fullName>
    </submittedName>
</protein>
<dbReference type="EMBL" id="CP048620">
    <property type="protein sequence ID" value="QPJ64183.1"/>
    <property type="molecule type" value="Genomic_DNA"/>
</dbReference>
<reference evidence="3" key="1">
    <citation type="submission" date="2020-02" db="EMBL/GenBank/DDBJ databases">
        <title>Genomic and physiological characterization of two novel Nitrospinaceae genera.</title>
        <authorList>
            <person name="Mueller A.J."/>
            <person name="Jung M.-Y."/>
            <person name="Strachan C.R."/>
            <person name="Herbold C.W."/>
            <person name="Kirkegaard R.H."/>
            <person name="Daims H."/>
        </authorList>
    </citation>
    <scope>NUCLEOTIDE SEQUENCE [LARGE SCALE GENOMIC DNA]</scope>
</reference>
<organism evidence="2 3">
    <name type="scientific">Candidatus Nitrohelix vancouverensis</name>
    <dbReference type="NCBI Taxonomy" id="2705534"/>
    <lineage>
        <taxon>Bacteria</taxon>
        <taxon>Pseudomonadati</taxon>
        <taxon>Nitrospinota/Tectimicrobiota group</taxon>
        <taxon>Nitrospinota</taxon>
        <taxon>Nitrospinia</taxon>
        <taxon>Nitrospinales</taxon>
        <taxon>Nitrospinaceae</taxon>
        <taxon>Candidatus Nitrohelix</taxon>
    </lineage>
</organism>
<feature type="transmembrane region" description="Helical" evidence="1">
    <location>
        <begin position="55"/>
        <end position="78"/>
    </location>
</feature>
<dbReference type="Proteomes" id="UP000594464">
    <property type="component" value="Chromosome"/>
</dbReference>
<name>A0A7T0C0A6_9BACT</name>